<sequence>MGIMNAGFRPEDQRRMNMAEVPRTEIESKLLDLGKEFESLLEELHLSGNLNRGGINMAPTSIDPSIGETRNPDGSWGSVDVGINEENFEECSRIIREMQLKLKQIKDLKKQYEVQNRK</sequence>
<dbReference type="EMBL" id="MFTP01000024">
    <property type="protein sequence ID" value="OGI64964.1"/>
    <property type="molecule type" value="Genomic_DNA"/>
</dbReference>
<comment type="caution">
    <text evidence="1">The sequence shown here is derived from an EMBL/GenBank/DDBJ whole genome shotgun (WGS) entry which is preliminary data.</text>
</comment>
<accession>A0A1F6V680</accession>
<reference evidence="1 2" key="1">
    <citation type="journal article" date="2016" name="Nat. Commun.">
        <title>Thousands of microbial genomes shed light on interconnected biogeochemical processes in an aquifer system.</title>
        <authorList>
            <person name="Anantharaman K."/>
            <person name="Brown C.T."/>
            <person name="Hug L.A."/>
            <person name="Sharon I."/>
            <person name="Castelle C.J."/>
            <person name="Probst A.J."/>
            <person name="Thomas B.C."/>
            <person name="Singh A."/>
            <person name="Wilkins M.J."/>
            <person name="Karaoz U."/>
            <person name="Brodie E.L."/>
            <person name="Williams K.H."/>
            <person name="Hubbard S.S."/>
            <person name="Banfield J.F."/>
        </authorList>
    </citation>
    <scope>NUCLEOTIDE SEQUENCE [LARGE SCALE GENOMIC DNA]</scope>
</reference>
<gene>
    <name evidence="1" type="ORF">A2647_02080</name>
</gene>
<evidence type="ECO:0000313" key="2">
    <source>
        <dbReference type="Proteomes" id="UP000177370"/>
    </source>
</evidence>
<protein>
    <submittedName>
        <fullName evidence="1">Uncharacterized protein</fullName>
    </submittedName>
</protein>
<dbReference type="AlphaFoldDB" id="A0A1F6V680"/>
<name>A0A1F6V680_9BACT</name>
<dbReference type="Proteomes" id="UP000177370">
    <property type="component" value="Unassembled WGS sequence"/>
</dbReference>
<evidence type="ECO:0000313" key="1">
    <source>
        <dbReference type="EMBL" id="OGI64964.1"/>
    </source>
</evidence>
<organism evidence="1 2">
    <name type="scientific">Candidatus Nomurabacteria bacterium RIFCSPHIGHO2_01_FULL_40_24b</name>
    <dbReference type="NCBI Taxonomy" id="1801739"/>
    <lineage>
        <taxon>Bacteria</taxon>
        <taxon>Candidatus Nomuraibacteriota</taxon>
    </lineage>
</organism>
<proteinExistence type="predicted"/>